<organism evidence="5 6">
    <name type="scientific">Cytobacillus horneckiae</name>
    <dbReference type="NCBI Taxonomy" id="549687"/>
    <lineage>
        <taxon>Bacteria</taxon>
        <taxon>Bacillati</taxon>
        <taxon>Bacillota</taxon>
        <taxon>Bacilli</taxon>
        <taxon>Bacillales</taxon>
        <taxon>Bacillaceae</taxon>
        <taxon>Cytobacillus</taxon>
    </lineage>
</organism>
<dbReference type="InterPro" id="IPR009057">
    <property type="entry name" value="Homeodomain-like_sf"/>
</dbReference>
<sequence length="197" mass="23653">MEQDYLDKRVQRSRSAMKQKFIELLQDKPFEQITISQIARETNYNRGTFYANFHSTEDLLKEIITETLNEMIIQIKYPYKSIKKVNIRKLPTADITLFKYFKDNSSLYKLLLSDHIRVDFRHQMSKAIEDLFLAEYEYELPEDSELEPKWLYIYRANGIAGFIIRWIEEDFPTSPEYMAKQIVELMLVSTETFFLKE</sequence>
<name>A0A2N0ZFE9_9BACI</name>
<accession>A0A2N0ZFE9</accession>
<proteinExistence type="predicted"/>
<dbReference type="PANTHER" id="PTHR43479">
    <property type="entry name" value="ACREF/ENVCD OPERON REPRESSOR-RELATED"/>
    <property type="match status" value="1"/>
</dbReference>
<dbReference type="Proteomes" id="UP000233343">
    <property type="component" value="Unassembled WGS sequence"/>
</dbReference>
<gene>
    <name evidence="5" type="ORF">CWS20_13555</name>
</gene>
<comment type="caution">
    <text evidence="5">The sequence shown here is derived from an EMBL/GenBank/DDBJ whole genome shotgun (WGS) entry which is preliminary data.</text>
</comment>
<evidence type="ECO:0000313" key="6">
    <source>
        <dbReference type="Proteomes" id="UP000233343"/>
    </source>
</evidence>
<reference evidence="5 6" key="1">
    <citation type="journal article" date="2010" name="Int. J. Syst. Evol. Microbiol.">
        <title>Bacillus horneckiae sp. nov., isolated from a spacecraft-assembly clean room.</title>
        <authorList>
            <person name="Vaishampayan P."/>
            <person name="Probst A."/>
            <person name="Krishnamurthi S."/>
            <person name="Ghosh S."/>
            <person name="Osman S."/>
            <person name="McDowall A."/>
            <person name="Ruckmani A."/>
            <person name="Mayilraj S."/>
            <person name="Venkateswaran K."/>
        </authorList>
    </citation>
    <scope>NUCLEOTIDE SEQUENCE [LARGE SCALE GENOMIC DNA]</scope>
    <source>
        <strain evidence="6">1PO1SC</strain>
    </source>
</reference>
<keyword evidence="2 3" id="KW-0238">DNA-binding</keyword>
<evidence type="ECO:0000256" key="2">
    <source>
        <dbReference type="ARBA" id="ARBA00023125"/>
    </source>
</evidence>
<feature type="domain" description="HTH tetR-type" evidence="4">
    <location>
        <begin position="11"/>
        <end position="71"/>
    </location>
</feature>
<keyword evidence="6" id="KW-1185">Reference proteome</keyword>
<dbReference type="Pfam" id="PF00440">
    <property type="entry name" value="TetR_N"/>
    <property type="match status" value="1"/>
</dbReference>
<dbReference type="GO" id="GO:0003677">
    <property type="term" value="F:DNA binding"/>
    <property type="evidence" value="ECO:0007669"/>
    <property type="project" value="UniProtKB-UniRule"/>
</dbReference>
<keyword evidence="1" id="KW-0678">Repressor</keyword>
<protein>
    <submittedName>
        <fullName evidence="5">TetR/AcrR family transcriptional regulator</fullName>
    </submittedName>
</protein>
<evidence type="ECO:0000259" key="4">
    <source>
        <dbReference type="PROSITE" id="PS50977"/>
    </source>
</evidence>
<dbReference type="AlphaFoldDB" id="A0A2N0ZFE9"/>
<evidence type="ECO:0000313" key="5">
    <source>
        <dbReference type="EMBL" id="PKG28234.1"/>
    </source>
</evidence>
<dbReference type="RefSeq" id="WP_066189666.1">
    <property type="nucleotide sequence ID" value="NZ_JAFDQP010000001.1"/>
</dbReference>
<dbReference type="EMBL" id="PISD01000030">
    <property type="protein sequence ID" value="PKG28234.1"/>
    <property type="molecule type" value="Genomic_DNA"/>
</dbReference>
<dbReference type="PANTHER" id="PTHR43479:SF7">
    <property type="entry name" value="TETR-FAMILY TRANSCRIPTIONAL REGULATOR"/>
    <property type="match status" value="1"/>
</dbReference>
<evidence type="ECO:0000256" key="1">
    <source>
        <dbReference type="ARBA" id="ARBA00022491"/>
    </source>
</evidence>
<evidence type="ECO:0000256" key="3">
    <source>
        <dbReference type="PROSITE-ProRule" id="PRU00335"/>
    </source>
</evidence>
<dbReference type="Pfam" id="PF14278">
    <property type="entry name" value="TetR_C_8"/>
    <property type="match status" value="1"/>
</dbReference>
<dbReference type="Gene3D" id="1.10.357.10">
    <property type="entry name" value="Tetracycline Repressor, domain 2"/>
    <property type="match status" value="1"/>
</dbReference>
<dbReference type="PROSITE" id="PS50977">
    <property type="entry name" value="HTH_TETR_2"/>
    <property type="match status" value="1"/>
</dbReference>
<dbReference type="InterPro" id="IPR039532">
    <property type="entry name" value="TetR_C_Firmicutes"/>
</dbReference>
<dbReference type="InterPro" id="IPR050624">
    <property type="entry name" value="HTH-type_Tx_Regulator"/>
</dbReference>
<dbReference type="InterPro" id="IPR001647">
    <property type="entry name" value="HTH_TetR"/>
</dbReference>
<feature type="DNA-binding region" description="H-T-H motif" evidence="3">
    <location>
        <begin position="34"/>
        <end position="53"/>
    </location>
</feature>
<dbReference type="SUPFAM" id="SSF46689">
    <property type="entry name" value="Homeodomain-like"/>
    <property type="match status" value="1"/>
</dbReference>